<proteinExistence type="inferred from homology"/>
<keyword evidence="6" id="KW-0862">Zinc</keyword>
<evidence type="ECO:0000256" key="8">
    <source>
        <dbReference type="ARBA" id="ARBA00037993"/>
    </source>
</evidence>
<dbReference type="SUPFAM" id="SSF52402">
    <property type="entry name" value="Adenine nucleotide alpha hydrolases-like"/>
    <property type="match status" value="1"/>
</dbReference>
<evidence type="ECO:0000256" key="9">
    <source>
        <dbReference type="ARBA" id="ARBA00039149"/>
    </source>
</evidence>
<reference evidence="11 12" key="1">
    <citation type="journal article" date="2016" name="Int. J. Syst. Evol. Microbiol.">
        <title>Paraphotobacterium marinum gen. nov., sp. nov., a member of the family Vibrionaceae, isolated from surface seawater.</title>
        <authorList>
            <person name="Huang Z."/>
            <person name="Dong C."/>
            <person name="Shao Z."/>
        </authorList>
    </citation>
    <scope>NUCLEOTIDE SEQUENCE [LARGE SCALE GENOMIC DNA]</scope>
    <source>
        <strain evidence="11 12">NSCS20N07D</strain>
    </source>
</reference>
<gene>
    <name evidence="11" type="ORF">CF386_10105</name>
</gene>
<dbReference type="InterPro" id="IPR018317">
    <property type="entry name" value="QueC"/>
</dbReference>
<keyword evidence="12" id="KW-1185">Reference proteome</keyword>
<dbReference type="EMBL" id="CP022356">
    <property type="protein sequence ID" value="ASK79403.1"/>
    <property type="molecule type" value="Genomic_DNA"/>
</dbReference>
<evidence type="ECO:0000313" key="11">
    <source>
        <dbReference type="EMBL" id="ASK79403.1"/>
    </source>
</evidence>
<dbReference type="Proteomes" id="UP000242175">
    <property type="component" value="Chromosome small"/>
</dbReference>
<dbReference type="GO" id="GO:0016874">
    <property type="term" value="F:ligase activity"/>
    <property type="evidence" value="ECO:0007669"/>
    <property type="project" value="UniProtKB-KW"/>
</dbReference>
<dbReference type="PANTHER" id="PTHR42914:SF1">
    <property type="entry name" value="7-CYANO-7-DEAZAGUANINE SYNTHASE"/>
    <property type="match status" value="1"/>
</dbReference>
<dbReference type="PANTHER" id="PTHR42914">
    <property type="entry name" value="7-CYANO-7-DEAZAGUANINE SYNTHASE"/>
    <property type="match status" value="1"/>
</dbReference>
<evidence type="ECO:0000256" key="5">
    <source>
        <dbReference type="ARBA" id="ARBA00022785"/>
    </source>
</evidence>
<dbReference type="AlphaFoldDB" id="A0A220VHH7"/>
<keyword evidence="7" id="KW-0067">ATP-binding</keyword>
<evidence type="ECO:0000256" key="6">
    <source>
        <dbReference type="ARBA" id="ARBA00022833"/>
    </source>
</evidence>
<dbReference type="KEGG" id="pmai:CF386_10105"/>
<evidence type="ECO:0000256" key="10">
    <source>
        <dbReference type="ARBA" id="ARBA00047890"/>
    </source>
</evidence>
<keyword evidence="3" id="KW-0479">Metal-binding</keyword>
<dbReference type="Pfam" id="PF06508">
    <property type="entry name" value="QueC"/>
    <property type="match status" value="1"/>
</dbReference>
<comment type="catalytic activity">
    <reaction evidence="10">
        <text>7-carboxy-7-carbaguanine + NH4(+) + 2 ATP = 7-cyano-7-carbaguanine + 2 AMP + 2 diphosphate + 2 H(+)</text>
        <dbReference type="Rhea" id="RHEA:27982"/>
        <dbReference type="ChEBI" id="CHEBI:15378"/>
        <dbReference type="ChEBI" id="CHEBI:28938"/>
        <dbReference type="ChEBI" id="CHEBI:30616"/>
        <dbReference type="ChEBI" id="CHEBI:33019"/>
        <dbReference type="ChEBI" id="CHEBI:45075"/>
        <dbReference type="ChEBI" id="CHEBI:61036"/>
        <dbReference type="ChEBI" id="CHEBI:456215"/>
        <dbReference type="EC" id="6.3.4.20"/>
    </reaction>
</comment>
<dbReference type="RefSeq" id="WP_089074311.1">
    <property type="nucleotide sequence ID" value="NZ_CBCSAM010000004.1"/>
</dbReference>
<dbReference type="EC" id="6.3.4.20" evidence="9"/>
<evidence type="ECO:0000256" key="1">
    <source>
        <dbReference type="ARBA" id="ARBA00005061"/>
    </source>
</evidence>
<evidence type="ECO:0000256" key="7">
    <source>
        <dbReference type="ARBA" id="ARBA00022840"/>
    </source>
</evidence>
<comment type="pathway">
    <text evidence="1">Purine metabolism; 7-cyano-7-deazaguanine biosynthesis.</text>
</comment>
<name>A0A220VHH7_9GAMM</name>
<accession>A0A220VHH7</accession>
<dbReference type="Gene3D" id="3.40.50.620">
    <property type="entry name" value="HUPs"/>
    <property type="match status" value="1"/>
</dbReference>
<dbReference type="OrthoDB" id="9789567at2"/>
<protein>
    <recommendedName>
        <fullName evidence="9">7-cyano-7-deazaguanine synthase</fullName>
        <ecNumber evidence="9">6.3.4.20</ecNumber>
    </recommendedName>
</protein>
<evidence type="ECO:0000256" key="4">
    <source>
        <dbReference type="ARBA" id="ARBA00022741"/>
    </source>
</evidence>
<sequence length="278" mass="31254">MKKFAVLSFSGGMDSSSLLLKLLAQGFHVTTISIDYGQKHKIELEKASQLIQLLQSKNLNVEHQNITISGISELLESSLVEGGDEIPTGHYSEENMKSTVVPNRNKIFSSIIQSIALSISLKTDSEVLIAMGAHAGDHDTYPDCRPIFRDKDYEAFITGNYNEAKKVKYYLPYIELDKSQVLKDGLNSCNILALDFKEVYNLTHTSYSTVKINNELISDYSSSASVSRIEAFINNHIQDPIPYADPLTNKILDWDNVSQKVQKIIHDFEMRNNISKND</sequence>
<dbReference type="GO" id="GO:0008616">
    <property type="term" value="P:tRNA queuosine(34) biosynthetic process"/>
    <property type="evidence" value="ECO:0007669"/>
    <property type="project" value="UniProtKB-KW"/>
</dbReference>
<dbReference type="InterPro" id="IPR014729">
    <property type="entry name" value="Rossmann-like_a/b/a_fold"/>
</dbReference>
<dbReference type="PIRSF" id="PIRSF006293">
    <property type="entry name" value="ExsB"/>
    <property type="match status" value="1"/>
</dbReference>
<organism evidence="11 12">
    <name type="scientific">Paraphotobacterium marinum</name>
    <dbReference type="NCBI Taxonomy" id="1755811"/>
    <lineage>
        <taxon>Bacteria</taxon>
        <taxon>Pseudomonadati</taxon>
        <taxon>Pseudomonadota</taxon>
        <taxon>Gammaproteobacteria</taxon>
        <taxon>Vibrionales</taxon>
        <taxon>Vibrionaceae</taxon>
        <taxon>Paraphotobacterium</taxon>
    </lineage>
</organism>
<comment type="similarity">
    <text evidence="8">Belongs to the QueC family.</text>
</comment>
<dbReference type="GO" id="GO:0005524">
    <property type="term" value="F:ATP binding"/>
    <property type="evidence" value="ECO:0007669"/>
    <property type="project" value="UniProtKB-KW"/>
</dbReference>
<evidence type="ECO:0000313" key="12">
    <source>
        <dbReference type="Proteomes" id="UP000242175"/>
    </source>
</evidence>
<evidence type="ECO:0000256" key="3">
    <source>
        <dbReference type="ARBA" id="ARBA00022723"/>
    </source>
</evidence>
<evidence type="ECO:0000256" key="2">
    <source>
        <dbReference type="ARBA" id="ARBA00022598"/>
    </source>
</evidence>
<dbReference type="GO" id="GO:0046872">
    <property type="term" value="F:metal ion binding"/>
    <property type="evidence" value="ECO:0007669"/>
    <property type="project" value="UniProtKB-KW"/>
</dbReference>
<keyword evidence="2" id="KW-0436">Ligase</keyword>
<keyword evidence="5" id="KW-0671">Queuosine biosynthesis</keyword>
<keyword evidence="4" id="KW-0547">Nucleotide-binding</keyword>